<keyword evidence="1" id="KW-0812">Transmembrane</keyword>
<protein>
    <submittedName>
        <fullName evidence="2">Uncharacterized protein</fullName>
    </submittedName>
</protein>
<dbReference type="Proteomes" id="UP000584642">
    <property type="component" value="Unassembled WGS sequence"/>
</dbReference>
<evidence type="ECO:0000313" key="3">
    <source>
        <dbReference type="Proteomes" id="UP000584642"/>
    </source>
</evidence>
<accession>A0ABX2TFD5</accession>
<reference evidence="2 3" key="1">
    <citation type="submission" date="2020-05" db="EMBL/GenBank/DDBJ databases">
        <title>Azospirillum oleiclasticum sp. nov, a nitrogen-fixing and heavy crude oil-emulsifying bacterium isolated from the crude oil of Yumen Oilfield.</title>
        <authorList>
            <person name="Wu D."/>
            <person name="Cai M."/>
            <person name="Zhang X."/>
        </authorList>
    </citation>
    <scope>NUCLEOTIDE SEQUENCE [LARGE SCALE GENOMIC DNA]</scope>
    <source>
        <strain evidence="2 3">ROY-1-1-2</strain>
    </source>
</reference>
<sequence length="146" mass="15585">MPLRAEYTLHQSDLAEFLAAPVWEETNGGPLSVLSALARLDVDPWAEAARLAALPRDAAASALSAILRRLPGDTPDAADVGMIANRLVELLPSGGSATTTDDGEAGRVRSRIPAGNRLRVKGAARYWLILILLVLLIVSMRSGFWS</sequence>
<organism evidence="2 3">
    <name type="scientific">Azospirillum oleiclasticum</name>
    <dbReference type="NCBI Taxonomy" id="2735135"/>
    <lineage>
        <taxon>Bacteria</taxon>
        <taxon>Pseudomonadati</taxon>
        <taxon>Pseudomonadota</taxon>
        <taxon>Alphaproteobacteria</taxon>
        <taxon>Rhodospirillales</taxon>
        <taxon>Azospirillaceae</taxon>
        <taxon>Azospirillum</taxon>
    </lineage>
</organism>
<keyword evidence="3" id="KW-1185">Reference proteome</keyword>
<dbReference type="EMBL" id="JABFDB010000021">
    <property type="protein sequence ID" value="NYZ22869.1"/>
    <property type="molecule type" value="Genomic_DNA"/>
</dbReference>
<keyword evidence="1" id="KW-0472">Membrane</keyword>
<evidence type="ECO:0000313" key="2">
    <source>
        <dbReference type="EMBL" id="NYZ22869.1"/>
    </source>
</evidence>
<name>A0ABX2TFD5_9PROT</name>
<keyword evidence="1" id="KW-1133">Transmembrane helix</keyword>
<proteinExistence type="predicted"/>
<comment type="caution">
    <text evidence="2">The sequence shown here is derived from an EMBL/GenBank/DDBJ whole genome shotgun (WGS) entry which is preliminary data.</text>
</comment>
<gene>
    <name evidence="2" type="ORF">HND93_24440</name>
</gene>
<evidence type="ECO:0000256" key="1">
    <source>
        <dbReference type="SAM" id="Phobius"/>
    </source>
</evidence>
<feature type="transmembrane region" description="Helical" evidence="1">
    <location>
        <begin position="126"/>
        <end position="144"/>
    </location>
</feature>
<dbReference type="RefSeq" id="WP_180284623.1">
    <property type="nucleotide sequence ID" value="NZ_JABFDB010000021.1"/>
</dbReference>